<dbReference type="Pfam" id="PF00291">
    <property type="entry name" value="PALP"/>
    <property type="match status" value="1"/>
</dbReference>
<accession>A0ABV7M944</accession>
<evidence type="ECO:0000256" key="2">
    <source>
        <dbReference type="ARBA" id="ARBA00001933"/>
    </source>
</evidence>
<gene>
    <name evidence="8" type="ORF">ACFONP_04025</name>
</gene>
<sequence>MADNAPVTLADLEAAHRRIAPYILRTPLLRCDALDEVAKGRVLAKAECLQGTGSFKLRGGLNHILSLTEDEKARGVVAYSSGNHAQGVARAAKMAGVPAAIVMPADAPEAKRTRTARDGAEVILYDRENESREEIGARLAEERGAKLVPPFDHPLTVAGQGTAGLELAEDMEGPIDQVVICASGGGLAAGIGIAVRASYPDAEIIVVEPEGFDDLGRSLATGERQANTQRGGSICDALLVEMPGAIPFDILRGLDARGVTVSDDEALSAMAFALHELKVVVEPGGAVALAAVLNGKVDTASRSTAIILSGGNADPSTLARALKEN</sequence>
<evidence type="ECO:0000256" key="6">
    <source>
        <dbReference type="ARBA" id="ARBA00022898"/>
    </source>
</evidence>
<organism evidence="8 9">
    <name type="scientific">Parvularcula lutaonensis</name>
    <dbReference type="NCBI Taxonomy" id="491923"/>
    <lineage>
        <taxon>Bacteria</taxon>
        <taxon>Pseudomonadati</taxon>
        <taxon>Pseudomonadota</taxon>
        <taxon>Alphaproteobacteria</taxon>
        <taxon>Parvularculales</taxon>
        <taxon>Parvularculaceae</taxon>
        <taxon>Parvularcula</taxon>
    </lineage>
</organism>
<evidence type="ECO:0000256" key="5">
    <source>
        <dbReference type="ARBA" id="ARBA00022842"/>
    </source>
</evidence>
<dbReference type="PANTHER" id="PTHR43050">
    <property type="entry name" value="SERINE / THREONINE RACEMASE FAMILY MEMBER"/>
    <property type="match status" value="1"/>
</dbReference>
<evidence type="ECO:0000256" key="4">
    <source>
        <dbReference type="ARBA" id="ARBA00001946"/>
    </source>
</evidence>
<comment type="caution">
    <text evidence="8">The sequence shown here is derived from an EMBL/GenBank/DDBJ whole genome shotgun (WGS) entry which is preliminary data.</text>
</comment>
<dbReference type="InterPro" id="IPR036052">
    <property type="entry name" value="TrpB-like_PALP_sf"/>
</dbReference>
<reference evidence="9" key="1">
    <citation type="journal article" date="2019" name="Int. J. Syst. Evol. Microbiol.">
        <title>The Global Catalogue of Microorganisms (GCM) 10K type strain sequencing project: providing services to taxonomists for standard genome sequencing and annotation.</title>
        <authorList>
            <consortium name="The Broad Institute Genomics Platform"/>
            <consortium name="The Broad Institute Genome Sequencing Center for Infectious Disease"/>
            <person name="Wu L."/>
            <person name="Ma J."/>
        </authorList>
    </citation>
    <scope>NUCLEOTIDE SEQUENCE [LARGE SCALE GENOMIC DNA]</scope>
    <source>
        <strain evidence="9">KCTC 22245</strain>
    </source>
</reference>
<protein>
    <submittedName>
        <fullName evidence="8">Threonine/serine dehydratase</fullName>
    </submittedName>
</protein>
<evidence type="ECO:0000313" key="8">
    <source>
        <dbReference type="EMBL" id="MFC3301891.1"/>
    </source>
</evidence>
<proteinExistence type="predicted"/>
<dbReference type="PROSITE" id="PS00165">
    <property type="entry name" value="DEHYDRATASE_SER_THR"/>
    <property type="match status" value="1"/>
</dbReference>
<dbReference type="InterPro" id="IPR000634">
    <property type="entry name" value="Ser/Thr_deHydtase_PyrdxlP-BS"/>
</dbReference>
<comment type="cofactor">
    <cofactor evidence="1">
        <name>Ca(2+)</name>
        <dbReference type="ChEBI" id="CHEBI:29108"/>
    </cofactor>
</comment>
<comment type="cofactor">
    <cofactor evidence="4">
        <name>Mg(2+)</name>
        <dbReference type="ChEBI" id="CHEBI:18420"/>
    </cofactor>
</comment>
<feature type="domain" description="Tryptophan synthase beta chain-like PALP" evidence="7">
    <location>
        <begin position="20"/>
        <end position="310"/>
    </location>
</feature>
<dbReference type="PANTHER" id="PTHR43050:SF1">
    <property type="entry name" value="SERINE RACEMASE"/>
    <property type="match status" value="1"/>
</dbReference>
<keyword evidence="6" id="KW-0663">Pyridoxal phosphate</keyword>
<dbReference type="Proteomes" id="UP001595607">
    <property type="component" value="Unassembled WGS sequence"/>
</dbReference>
<keyword evidence="9" id="KW-1185">Reference proteome</keyword>
<dbReference type="SUPFAM" id="SSF53686">
    <property type="entry name" value="Tryptophan synthase beta subunit-like PLP-dependent enzymes"/>
    <property type="match status" value="1"/>
</dbReference>
<dbReference type="CDD" id="cd01562">
    <property type="entry name" value="Thr-dehyd"/>
    <property type="match status" value="1"/>
</dbReference>
<evidence type="ECO:0000313" key="9">
    <source>
        <dbReference type="Proteomes" id="UP001595607"/>
    </source>
</evidence>
<dbReference type="Gene3D" id="3.40.50.1100">
    <property type="match status" value="2"/>
</dbReference>
<dbReference type="InterPro" id="IPR001926">
    <property type="entry name" value="TrpB-like_PALP"/>
</dbReference>
<evidence type="ECO:0000256" key="1">
    <source>
        <dbReference type="ARBA" id="ARBA00001913"/>
    </source>
</evidence>
<comment type="cofactor">
    <cofactor evidence="2">
        <name>pyridoxal 5'-phosphate</name>
        <dbReference type="ChEBI" id="CHEBI:597326"/>
    </cofactor>
</comment>
<evidence type="ECO:0000259" key="7">
    <source>
        <dbReference type="Pfam" id="PF00291"/>
    </source>
</evidence>
<comment type="cofactor">
    <cofactor evidence="3">
        <name>Mn(2+)</name>
        <dbReference type="ChEBI" id="CHEBI:29035"/>
    </cofactor>
</comment>
<dbReference type="RefSeq" id="WP_189573731.1">
    <property type="nucleotide sequence ID" value="NZ_BMXU01000001.1"/>
</dbReference>
<name>A0ABV7M944_9PROT</name>
<keyword evidence="5" id="KW-0460">Magnesium</keyword>
<evidence type="ECO:0000256" key="3">
    <source>
        <dbReference type="ARBA" id="ARBA00001936"/>
    </source>
</evidence>
<dbReference type="EMBL" id="JBHRVA010000002">
    <property type="protein sequence ID" value="MFC3301891.1"/>
    <property type="molecule type" value="Genomic_DNA"/>
</dbReference>